<dbReference type="EMBL" id="FQZB01000025">
    <property type="protein sequence ID" value="SHK73703.1"/>
    <property type="molecule type" value="Genomic_DNA"/>
</dbReference>
<feature type="transmembrane region" description="Helical" evidence="1">
    <location>
        <begin position="141"/>
        <end position="162"/>
    </location>
</feature>
<dbReference type="RefSeq" id="WP_072993468.1">
    <property type="nucleotide sequence ID" value="NZ_FQZB01000025.1"/>
</dbReference>
<feature type="transmembrane region" description="Helical" evidence="1">
    <location>
        <begin position="18"/>
        <end position="41"/>
    </location>
</feature>
<feature type="transmembrane region" description="Helical" evidence="1">
    <location>
        <begin position="169"/>
        <end position="191"/>
    </location>
</feature>
<keyword evidence="3" id="KW-1185">Reference proteome</keyword>
<name>A0A1M6UX16_9CLOT</name>
<keyword evidence="1" id="KW-1133">Transmembrane helix</keyword>
<dbReference type="Pfam" id="PF12730">
    <property type="entry name" value="ABC2_membrane_4"/>
    <property type="match status" value="1"/>
</dbReference>
<dbReference type="AlphaFoldDB" id="A0A1M6UX16"/>
<protein>
    <submittedName>
        <fullName evidence="2">ABC-2 type transport system permease protein</fullName>
    </submittedName>
</protein>
<evidence type="ECO:0000313" key="2">
    <source>
        <dbReference type="EMBL" id="SHK73703.1"/>
    </source>
</evidence>
<feature type="transmembrane region" description="Helical" evidence="1">
    <location>
        <begin position="47"/>
        <end position="67"/>
    </location>
</feature>
<proteinExistence type="predicted"/>
<keyword evidence="1" id="KW-0812">Transmembrane</keyword>
<sequence length="247" mass="28102">MLNYINAELYRNFNRKYFWMYTSIFVALAILANIAFLILGVDSRTEALSAMLDFGIIVPTFIIAGFVDFVTAEENKTDTVRNVLTFGLSRTKMVVGKIITTVIFAFIAQIIILSIFFVLYFSLYGVNTNVVNVIVLGFQKMLLATPLWIACICMLTLLSFLIKNNNIAITLYLVIIIFDKVAVEIVSTFFWSKFDVVQNILITNKLKDIVQEGLKQNNILYAITMGIIYIILFTGLSIIYMNKKEIK</sequence>
<keyword evidence="1" id="KW-0472">Membrane</keyword>
<evidence type="ECO:0000313" key="3">
    <source>
        <dbReference type="Proteomes" id="UP000184310"/>
    </source>
</evidence>
<organism evidence="2 3">
    <name type="scientific">Clostridium cavendishii DSM 21758</name>
    <dbReference type="NCBI Taxonomy" id="1121302"/>
    <lineage>
        <taxon>Bacteria</taxon>
        <taxon>Bacillati</taxon>
        <taxon>Bacillota</taxon>
        <taxon>Clostridia</taxon>
        <taxon>Eubacteriales</taxon>
        <taxon>Clostridiaceae</taxon>
        <taxon>Clostridium</taxon>
    </lineage>
</organism>
<evidence type="ECO:0000256" key="1">
    <source>
        <dbReference type="SAM" id="Phobius"/>
    </source>
</evidence>
<feature type="transmembrane region" description="Helical" evidence="1">
    <location>
        <begin position="98"/>
        <end position="121"/>
    </location>
</feature>
<gene>
    <name evidence="2" type="ORF">SAMN02745163_04374</name>
</gene>
<reference evidence="2 3" key="1">
    <citation type="submission" date="2016-11" db="EMBL/GenBank/DDBJ databases">
        <authorList>
            <person name="Jaros S."/>
            <person name="Januszkiewicz K."/>
            <person name="Wedrychowicz H."/>
        </authorList>
    </citation>
    <scope>NUCLEOTIDE SEQUENCE [LARGE SCALE GENOMIC DNA]</scope>
    <source>
        <strain evidence="2 3">DSM 21758</strain>
    </source>
</reference>
<accession>A0A1M6UX16</accession>
<dbReference type="Proteomes" id="UP000184310">
    <property type="component" value="Unassembled WGS sequence"/>
</dbReference>
<feature type="transmembrane region" description="Helical" evidence="1">
    <location>
        <begin position="219"/>
        <end position="241"/>
    </location>
</feature>
<dbReference type="STRING" id="1121302.SAMN02745163_04374"/>
<dbReference type="OrthoDB" id="1707305at2"/>